<dbReference type="Pfam" id="PF01129">
    <property type="entry name" value="ART"/>
    <property type="match status" value="1"/>
</dbReference>
<dbReference type="Proteomes" id="UP000677228">
    <property type="component" value="Unassembled WGS sequence"/>
</dbReference>
<dbReference type="InterPro" id="IPR000768">
    <property type="entry name" value="ART"/>
</dbReference>
<name>A0A815L865_9BILA</name>
<dbReference type="SUPFAM" id="SSF56399">
    <property type="entry name" value="ADP-ribosylation"/>
    <property type="match status" value="1"/>
</dbReference>
<protein>
    <recommendedName>
        <fullName evidence="6">NAD(P)(+)--arginine ADP-ribosyltransferase</fullName>
        <ecNumber evidence="6">2.4.2.31</ecNumber>
    </recommendedName>
    <alternativeName>
        <fullName evidence="6">Mono(ADP-ribosyl)transferase</fullName>
    </alternativeName>
</protein>
<keyword evidence="3 6" id="KW-0808">Transferase</keyword>
<reference evidence="8" key="1">
    <citation type="submission" date="2021-02" db="EMBL/GenBank/DDBJ databases">
        <authorList>
            <person name="Nowell W R."/>
        </authorList>
    </citation>
    <scope>NUCLEOTIDE SEQUENCE</scope>
</reference>
<accession>A0A815L865</accession>
<organism evidence="8 11">
    <name type="scientific">Didymodactylos carnosus</name>
    <dbReference type="NCBI Taxonomy" id="1234261"/>
    <lineage>
        <taxon>Eukaryota</taxon>
        <taxon>Metazoa</taxon>
        <taxon>Spiralia</taxon>
        <taxon>Gnathifera</taxon>
        <taxon>Rotifera</taxon>
        <taxon>Eurotatoria</taxon>
        <taxon>Bdelloidea</taxon>
        <taxon>Philodinida</taxon>
        <taxon>Philodinidae</taxon>
        <taxon>Didymodactylos</taxon>
    </lineage>
</organism>
<dbReference type="PROSITE" id="PS51996">
    <property type="entry name" value="TR_MART"/>
    <property type="match status" value="1"/>
</dbReference>
<dbReference type="GO" id="GO:0106274">
    <property type="term" value="F:NAD+-protein-arginine ADP-ribosyltransferase activity"/>
    <property type="evidence" value="ECO:0007669"/>
    <property type="project" value="UniProtKB-EC"/>
</dbReference>
<evidence type="ECO:0000313" key="7">
    <source>
        <dbReference type="EMBL" id="CAF1368256.1"/>
    </source>
</evidence>
<dbReference type="Proteomes" id="UP000663829">
    <property type="component" value="Unassembled WGS sequence"/>
</dbReference>
<dbReference type="EMBL" id="CAJNOK010023826">
    <property type="protein sequence ID" value="CAF1368256.1"/>
    <property type="molecule type" value="Genomic_DNA"/>
</dbReference>
<sequence>MAAAFPKDQNLAVSRYTDISGEPVDRLLSPIQGYQEVPVVSLEKATEPIAHLFSGIEASVWVAKENCRNPADGLTQDESASIHLYTMQFDGCASLYQMLNRTLRTEDRQNLKPWFSYLKLLFTALFKLPSKSQIVWRGIRDVDLSGKYKAGMKFAWWGVSSCTTNVEVLKSERFLGQHGIRTLFSIECINGKSIVPHSYFKNIEQEVILIPGSYLEVIGQINPAPDLHLIQLKEIIPPFPLVKPPLVQPANQSLVAEHSKPFQNLSLEEKKPMTGKPLA</sequence>
<evidence type="ECO:0000313" key="8">
    <source>
        <dbReference type="EMBL" id="CAF1400798.1"/>
    </source>
</evidence>
<evidence type="ECO:0000256" key="5">
    <source>
        <dbReference type="ARBA" id="ARBA00047597"/>
    </source>
</evidence>
<evidence type="ECO:0000313" key="11">
    <source>
        <dbReference type="Proteomes" id="UP000663829"/>
    </source>
</evidence>
<comment type="similarity">
    <text evidence="1 6">Belongs to the Arg-specific ADP-ribosyltransferase family.</text>
</comment>
<keyword evidence="6" id="KW-0521">NADP</keyword>
<evidence type="ECO:0000256" key="4">
    <source>
        <dbReference type="ARBA" id="ARBA00022695"/>
    </source>
</evidence>
<keyword evidence="2 6" id="KW-0328">Glycosyltransferase</keyword>
<evidence type="ECO:0000256" key="2">
    <source>
        <dbReference type="ARBA" id="ARBA00022676"/>
    </source>
</evidence>
<proteinExistence type="inferred from homology"/>
<evidence type="ECO:0000256" key="3">
    <source>
        <dbReference type="ARBA" id="ARBA00022679"/>
    </source>
</evidence>
<gene>
    <name evidence="8" type="ORF">GPM918_LOCUS33254</name>
    <name evidence="7" type="ORF">OVA965_LOCUS31549</name>
    <name evidence="10" type="ORF">SRO942_LOCUS33936</name>
    <name evidence="9" type="ORF">TMI583_LOCUS32381</name>
</gene>
<keyword evidence="11" id="KW-1185">Reference proteome</keyword>
<evidence type="ECO:0000256" key="1">
    <source>
        <dbReference type="ARBA" id="ARBA00009558"/>
    </source>
</evidence>
<dbReference type="EMBL" id="CAJNOQ010017530">
    <property type="protein sequence ID" value="CAF1400798.1"/>
    <property type="molecule type" value="Genomic_DNA"/>
</dbReference>
<dbReference type="EMBL" id="CAJOBC010082951">
    <property type="protein sequence ID" value="CAF4294671.1"/>
    <property type="molecule type" value="Genomic_DNA"/>
</dbReference>
<keyword evidence="6" id="KW-0520">NAD</keyword>
<evidence type="ECO:0000313" key="9">
    <source>
        <dbReference type="EMBL" id="CAF4177516.1"/>
    </source>
</evidence>
<dbReference type="Gene3D" id="3.90.176.10">
    <property type="entry name" value="Toxin ADP-ribosyltransferase, Chain A, domain 1"/>
    <property type="match status" value="1"/>
</dbReference>
<comment type="catalytic activity">
    <reaction evidence="5 6">
        <text>L-arginyl-[protein] + NAD(+) = N(omega)-(ADP-D-ribosyl)-L-arginyl-[protein] + nicotinamide + H(+)</text>
        <dbReference type="Rhea" id="RHEA:19149"/>
        <dbReference type="Rhea" id="RHEA-COMP:10532"/>
        <dbReference type="Rhea" id="RHEA-COMP:15087"/>
        <dbReference type="ChEBI" id="CHEBI:15378"/>
        <dbReference type="ChEBI" id="CHEBI:17154"/>
        <dbReference type="ChEBI" id="CHEBI:29965"/>
        <dbReference type="ChEBI" id="CHEBI:57540"/>
        <dbReference type="ChEBI" id="CHEBI:142554"/>
        <dbReference type="EC" id="2.4.2.31"/>
    </reaction>
</comment>
<evidence type="ECO:0000313" key="10">
    <source>
        <dbReference type="EMBL" id="CAF4294671.1"/>
    </source>
</evidence>
<evidence type="ECO:0000256" key="6">
    <source>
        <dbReference type="RuleBase" id="RU361228"/>
    </source>
</evidence>
<dbReference type="Proteomes" id="UP000682733">
    <property type="component" value="Unassembled WGS sequence"/>
</dbReference>
<dbReference type="OrthoDB" id="10019294at2759"/>
<keyword evidence="4" id="KW-0548">Nucleotidyltransferase</keyword>
<dbReference type="GO" id="GO:0016779">
    <property type="term" value="F:nucleotidyltransferase activity"/>
    <property type="evidence" value="ECO:0007669"/>
    <property type="project" value="UniProtKB-KW"/>
</dbReference>
<dbReference type="EMBL" id="CAJOBA010045487">
    <property type="protein sequence ID" value="CAF4177516.1"/>
    <property type="molecule type" value="Genomic_DNA"/>
</dbReference>
<comment type="caution">
    <text evidence="8">The sequence shown here is derived from an EMBL/GenBank/DDBJ whole genome shotgun (WGS) entry which is preliminary data.</text>
</comment>
<dbReference type="AlphaFoldDB" id="A0A815L865"/>
<dbReference type="Proteomes" id="UP000681722">
    <property type="component" value="Unassembled WGS sequence"/>
</dbReference>
<dbReference type="EC" id="2.4.2.31" evidence="6"/>